<accession>A0ABT7VRR2</accession>
<proteinExistence type="predicted"/>
<sequence>METFKVFDLFCTVPNRETLYIPTLERGNEKKNTRINAIKLSQGEHAGSPLQPMNTLRFVGAYLCVCPPVCMPSCVYALNLMALTLRLLPLN</sequence>
<name>A0ABT7VRR2_9GAMM</name>
<dbReference type="Proteomes" id="UP001171945">
    <property type="component" value="Unassembled WGS sequence"/>
</dbReference>
<evidence type="ECO:0000313" key="1">
    <source>
        <dbReference type="EMBL" id="MDM8562364.1"/>
    </source>
</evidence>
<protein>
    <submittedName>
        <fullName evidence="1">Uncharacterized protein</fullName>
    </submittedName>
</protein>
<reference evidence="1" key="1">
    <citation type="submission" date="2023-06" db="EMBL/GenBank/DDBJ databases">
        <title>Uncultivated large filamentous bacteria from sulfidic sediments reveal new species and different genomic features in energy metabolism and defense.</title>
        <authorList>
            <person name="Fonseca A."/>
        </authorList>
    </citation>
    <scope>NUCLEOTIDE SEQUENCE</scope>
    <source>
        <strain evidence="1">HSG4</strain>
    </source>
</reference>
<keyword evidence="2" id="KW-1185">Reference proteome</keyword>
<gene>
    <name evidence="1" type="ORF">QUF54_03320</name>
</gene>
<comment type="caution">
    <text evidence="1">The sequence shown here is derived from an EMBL/GenBank/DDBJ whole genome shotgun (WGS) entry which is preliminary data.</text>
</comment>
<organism evidence="1 2">
    <name type="scientific">Candidatus Marithioploca araucensis</name>
    <dbReference type="NCBI Taxonomy" id="70273"/>
    <lineage>
        <taxon>Bacteria</taxon>
        <taxon>Pseudomonadati</taxon>
        <taxon>Pseudomonadota</taxon>
        <taxon>Gammaproteobacteria</taxon>
        <taxon>Thiotrichales</taxon>
        <taxon>Thiotrichaceae</taxon>
        <taxon>Candidatus Marithioploca</taxon>
    </lineage>
</organism>
<evidence type="ECO:0000313" key="2">
    <source>
        <dbReference type="Proteomes" id="UP001171945"/>
    </source>
</evidence>
<dbReference type="EMBL" id="JAUCGM010000128">
    <property type="protein sequence ID" value="MDM8562364.1"/>
    <property type="molecule type" value="Genomic_DNA"/>
</dbReference>